<reference evidence="8" key="1">
    <citation type="submission" date="2021-02" db="EMBL/GenBank/DDBJ databases">
        <authorList>
            <person name="Nowell W R."/>
        </authorList>
    </citation>
    <scope>NUCLEOTIDE SEQUENCE</scope>
</reference>
<keyword evidence="2" id="KW-0732">Signal</keyword>
<accession>A0A8S3FEM5</accession>
<dbReference type="SUPFAM" id="SSF57196">
    <property type="entry name" value="EGF/Laminin"/>
    <property type="match status" value="2"/>
</dbReference>
<feature type="disulfide bond" evidence="6">
    <location>
        <begin position="33"/>
        <end position="42"/>
    </location>
</feature>
<gene>
    <name evidence="8" type="ORF">GIL414_LOCUS63322</name>
</gene>
<dbReference type="GO" id="GO:0045197">
    <property type="term" value="P:establishment or maintenance of epithelial cell apical/basal polarity"/>
    <property type="evidence" value="ECO:0007669"/>
    <property type="project" value="TreeGrafter"/>
</dbReference>
<dbReference type="Gene3D" id="2.10.25.10">
    <property type="entry name" value="Laminin"/>
    <property type="match status" value="2"/>
</dbReference>
<dbReference type="SMART" id="SM00181">
    <property type="entry name" value="EGF"/>
    <property type="match status" value="2"/>
</dbReference>
<feature type="disulfide bond" evidence="6">
    <location>
        <begin position="75"/>
        <end position="84"/>
    </location>
</feature>
<dbReference type="Pfam" id="PF00008">
    <property type="entry name" value="EGF"/>
    <property type="match status" value="1"/>
</dbReference>
<evidence type="ECO:0000259" key="7">
    <source>
        <dbReference type="PROSITE" id="PS50026"/>
    </source>
</evidence>
<sequence length="94" mass="9735">IGTVNNVCMSIPGICQNGGTCVSQSSTSISCLCNPQYTGTRCEMLITATSCQSNPSMCLNGGYCTLAGNTYQCACPYGFTGQYCQTSTAPTNGE</sequence>
<feature type="domain" description="EGF-like" evidence="7">
    <location>
        <begin position="4"/>
        <end position="43"/>
    </location>
</feature>
<dbReference type="PROSITE" id="PS01186">
    <property type="entry name" value="EGF_2"/>
    <property type="match status" value="1"/>
</dbReference>
<proteinExistence type="predicted"/>
<comment type="caution">
    <text evidence="6">Lacks conserved residue(s) required for the propagation of feature annotation.</text>
</comment>
<dbReference type="InterPro" id="IPR013111">
    <property type="entry name" value="EGF_extracell"/>
</dbReference>
<name>A0A8S3FEM5_9BILA</name>
<dbReference type="InterPro" id="IPR000742">
    <property type="entry name" value="EGF"/>
</dbReference>
<dbReference type="AlphaFoldDB" id="A0A8S3FEM5"/>
<dbReference type="PROSITE" id="PS00022">
    <property type="entry name" value="EGF_1"/>
    <property type="match status" value="2"/>
</dbReference>
<evidence type="ECO:0000256" key="1">
    <source>
        <dbReference type="ARBA" id="ARBA00022536"/>
    </source>
</evidence>
<evidence type="ECO:0000256" key="5">
    <source>
        <dbReference type="ARBA" id="ARBA00023180"/>
    </source>
</evidence>
<dbReference type="Proteomes" id="UP000681720">
    <property type="component" value="Unassembled WGS sequence"/>
</dbReference>
<keyword evidence="3" id="KW-0677">Repeat</keyword>
<dbReference type="FunFam" id="2.10.25.10:FF:000118">
    <property type="entry name" value="protein delta homolog 2"/>
    <property type="match status" value="1"/>
</dbReference>
<evidence type="ECO:0000256" key="4">
    <source>
        <dbReference type="ARBA" id="ARBA00023157"/>
    </source>
</evidence>
<dbReference type="GO" id="GO:0007157">
    <property type="term" value="P:heterophilic cell-cell adhesion via plasma membrane cell adhesion molecules"/>
    <property type="evidence" value="ECO:0007669"/>
    <property type="project" value="TreeGrafter"/>
</dbReference>
<keyword evidence="5" id="KW-0325">Glycoprotein</keyword>
<keyword evidence="4 6" id="KW-1015">Disulfide bond</keyword>
<dbReference type="EMBL" id="CAJOBJ010262175">
    <property type="protein sequence ID" value="CAF5115458.1"/>
    <property type="molecule type" value="Genomic_DNA"/>
</dbReference>
<feature type="domain" description="EGF-like" evidence="7">
    <location>
        <begin position="47"/>
        <end position="85"/>
    </location>
</feature>
<dbReference type="GO" id="GO:0005886">
    <property type="term" value="C:plasma membrane"/>
    <property type="evidence" value="ECO:0007669"/>
    <property type="project" value="TreeGrafter"/>
</dbReference>
<protein>
    <recommendedName>
        <fullName evidence="7">EGF-like domain-containing protein</fullName>
    </recommendedName>
</protein>
<evidence type="ECO:0000256" key="3">
    <source>
        <dbReference type="ARBA" id="ARBA00022737"/>
    </source>
</evidence>
<organism evidence="8 9">
    <name type="scientific">Rotaria magnacalcarata</name>
    <dbReference type="NCBI Taxonomy" id="392030"/>
    <lineage>
        <taxon>Eukaryota</taxon>
        <taxon>Metazoa</taxon>
        <taxon>Spiralia</taxon>
        <taxon>Gnathifera</taxon>
        <taxon>Rotifera</taxon>
        <taxon>Eurotatoria</taxon>
        <taxon>Bdelloidea</taxon>
        <taxon>Philodinida</taxon>
        <taxon>Philodinidae</taxon>
        <taxon>Rotaria</taxon>
    </lineage>
</organism>
<dbReference type="InterPro" id="IPR051022">
    <property type="entry name" value="Notch_Cell-Fate_Det"/>
</dbReference>
<evidence type="ECO:0000256" key="6">
    <source>
        <dbReference type="PROSITE-ProRule" id="PRU00076"/>
    </source>
</evidence>
<feature type="non-terminal residue" evidence="8">
    <location>
        <position position="1"/>
    </location>
</feature>
<evidence type="ECO:0000313" key="8">
    <source>
        <dbReference type="EMBL" id="CAF5115458.1"/>
    </source>
</evidence>
<comment type="caution">
    <text evidence="8">The sequence shown here is derived from an EMBL/GenBank/DDBJ whole genome shotgun (WGS) entry which is preliminary data.</text>
</comment>
<evidence type="ECO:0000256" key="2">
    <source>
        <dbReference type="ARBA" id="ARBA00022729"/>
    </source>
</evidence>
<keyword evidence="1 6" id="KW-0245">EGF-like domain</keyword>
<dbReference type="FunFam" id="2.10.25.10:FF:000012">
    <property type="entry name" value="Delta-like protein"/>
    <property type="match status" value="1"/>
</dbReference>
<dbReference type="PANTHER" id="PTHR24049:SF22">
    <property type="entry name" value="DROSOPHILA CRUMBS HOMOLOG"/>
    <property type="match status" value="1"/>
</dbReference>
<dbReference type="PROSITE" id="PS50026">
    <property type="entry name" value="EGF_3"/>
    <property type="match status" value="2"/>
</dbReference>
<dbReference type="GO" id="GO:0032991">
    <property type="term" value="C:protein-containing complex"/>
    <property type="evidence" value="ECO:0007669"/>
    <property type="project" value="TreeGrafter"/>
</dbReference>
<dbReference type="PANTHER" id="PTHR24049">
    <property type="entry name" value="CRUMBS FAMILY MEMBER"/>
    <property type="match status" value="1"/>
</dbReference>
<dbReference type="Pfam" id="PF07974">
    <property type="entry name" value="EGF_2"/>
    <property type="match status" value="1"/>
</dbReference>
<dbReference type="CDD" id="cd00054">
    <property type="entry name" value="EGF_CA"/>
    <property type="match status" value="1"/>
</dbReference>
<evidence type="ECO:0000313" key="9">
    <source>
        <dbReference type="Proteomes" id="UP000681720"/>
    </source>
</evidence>